<organism evidence="1 2">
    <name type="scientific">Spiromyces aspiralis</name>
    <dbReference type="NCBI Taxonomy" id="68401"/>
    <lineage>
        <taxon>Eukaryota</taxon>
        <taxon>Fungi</taxon>
        <taxon>Fungi incertae sedis</taxon>
        <taxon>Zoopagomycota</taxon>
        <taxon>Kickxellomycotina</taxon>
        <taxon>Kickxellomycetes</taxon>
        <taxon>Kickxellales</taxon>
        <taxon>Kickxellaceae</taxon>
        <taxon>Spiromyces</taxon>
    </lineage>
</organism>
<evidence type="ECO:0000313" key="1">
    <source>
        <dbReference type="EMBL" id="KAJ1670312.1"/>
    </source>
</evidence>
<gene>
    <name evidence="1" type="ORF">EV182_008290</name>
</gene>
<keyword evidence="2" id="KW-1185">Reference proteome</keyword>
<sequence length="219" mass="26078">NKDDSRQMMRFFDKDLGVKLPERSYAENCEITPTNVKNGIDIFVLAHSLGWFGKSLILRDHLICWILSISFELMEYSLQHQLPNFAECWWDHWILDVFTCNWLGIYAGMKFCEYFKMKTYAWDGLRQIPSVRGKIKRAGAQFTPHSWTVFEWAPTKRFKNFFGFVMLVVLVTTAELNVFYLKYLLWIPPEHMLVTARLILFFLFALPACREYYEYYSNP</sequence>
<dbReference type="Proteomes" id="UP001145114">
    <property type="component" value="Unassembled WGS sequence"/>
</dbReference>
<proteinExistence type="predicted"/>
<dbReference type="EMBL" id="JAMZIH010009334">
    <property type="protein sequence ID" value="KAJ1670312.1"/>
    <property type="molecule type" value="Genomic_DNA"/>
</dbReference>
<comment type="caution">
    <text evidence="1">The sequence shown here is derived from an EMBL/GenBank/DDBJ whole genome shotgun (WGS) entry which is preliminary data.</text>
</comment>
<feature type="non-terminal residue" evidence="1">
    <location>
        <position position="1"/>
    </location>
</feature>
<name>A0ACC1H740_9FUNG</name>
<reference evidence="1" key="1">
    <citation type="submission" date="2022-06" db="EMBL/GenBank/DDBJ databases">
        <title>Phylogenomic reconstructions and comparative analyses of Kickxellomycotina fungi.</title>
        <authorList>
            <person name="Reynolds N.K."/>
            <person name="Stajich J.E."/>
            <person name="Barry K."/>
            <person name="Grigoriev I.V."/>
            <person name="Crous P."/>
            <person name="Smith M.E."/>
        </authorList>
    </citation>
    <scope>NUCLEOTIDE SEQUENCE</scope>
    <source>
        <strain evidence="1">RSA 2271</strain>
    </source>
</reference>
<accession>A0ACC1H740</accession>
<protein>
    <submittedName>
        <fullName evidence="1">Uncharacterized protein</fullName>
    </submittedName>
</protein>
<feature type="non-terminal residue" evidence="1">
    <location>
        <position position="219"/>
    </location>
</feature>
<evidence type="ECO:0000313" key="2">
    <source>
        <dbReference type="Proteomes" id="UP001145114"/>
    </source>
</evidence>